<evidence type="ECO:0000313" key="12">
    <source>
        <dbReference type="EMBL" id="CAI3977029.1"/>
    </source>
</evidence>
<feature type="transmembrane region" description="Helical" evidence="10">
    <location>
        <begin position="1149"/>
        <end position="1177"/>
    </location>
</feature>
<organism evidence="12">
    <name type="scientific">Cladocopium goreaui</name>
    <dbReference type="NCBI Taxonomy" id="2562237"/>
    <lineage>
        <taxon>Eukaryota</taxon>
        <taxon>Sar</taxon>
        <taxon>Alveolata</taxon>
        <taxon>Dinophyceae</taxon>
        <taxon>Suessiales</taxon>
        <taxon>Symbiodiniaceae</taxon>
        <taxon>Cladocopium</taxon>
    </lineage>
</organism>
<dbReference type="EMBL" id="CAMXCT020000315">
    <property type="protein sequence ID" value="CAL1130404.1"/>
    <property type="molecule type" value="Genomic_DNA"/>
</dbReference>
<evidence type="ECO:0000313" key="15">
    <source>
        <dbReference type="Proteomes" id="UP001152797"/>
    </source>
</evidence>
<evidence type="ECO:0000313" key="13">
    <source>
        <dbReference type="EMBL" id="CAL1130404.1"/>
    </source>
</evidence>
<reference evidence="12" key="1">
    <citation type="submission" date="2022-10" db="EMBL/GenBank/DDBJ databases">
        <authorList>
            <person name="Chen Y."/>
            <person name="Dougan E. K."/>
            <person name="Chan C."/>
            <person name="Rhodes N."/>
            <person name="Thang M."/>
        </authorList>
    </citation>
    <scope>NUCLEOTIDE SEQUENCE</scope>
</reference>
<dbReference type="CDD" id="cd00051">
    <property type="entry name" value="EFh"/>
    <property type="match status" value="1"/>
</dbReference>
<feature type="transmembrane region" description="Helical" evidence="10">
    <location>
        <begin position="1260"/>
        <end position="1285"/>
    </location>
</feature>
<dbReference type="Proteomes" id="UP001152797">
    <property type="component" value="Unassembled WGS sequence"/>
</dbReference>
<dbReference type="PROSITE" id="PS50222">
    <property type="entry name" value="EF_HAND_2"/>
    <property type="match status" value="2"/>
</dbReference>
<dbReference type="InterPro" id="IPR011992">
    <property type="entry name" value="EF-hand-dom_pair"/>
</dbReference>
<evidence type="ECO:0000256" key="4">
    <source>
        <dbReference type="ARBA" id="ARBA00022692"/>
    </source>
</evidence>
<dbReference type="Gene3D" id="3.60.10.10">
    <property type="entry name" value="Endonuclease/exonuclease/phosphatase"/>
    <property type="match status" value="1"/>
</dbReference>
<dbReference type="SUPFAM" id="SSF55874">
    <property type="entry name" value="ATPase domain of HSP90 chaperone/DNA topoisomerase II/histidine kinase"/>
    <property type="match status" value="1"/>
</dbReference>
<evidence type="ECO:0000313" key="14">
    <source>
        <dbReference type="EMBL" id="CAL4764341.1"/>
    </source>
</evidence>
<dbReference type="OrthoDB" id="292929at2759"/>
<dbReference type="SUPFAM" id="SSF56219">
    <property type="entry name" value="DNase I-like"/>
    <property type="match status" value="1"/>
</dbReference>
<evidence type="ECO:0000256" key="6">
    <source>
        <dbReference type="ARBA" id="ARBA00022989"/>
    </source>
</evidence>
<feature type="transmembrane region" description="Helical" evidence="10">
    <location>
        <begin position="1905"/>
        <end position="1928"/>
    </location>
</feature>
<dbReference type="GO" id="GO:0005254">
    <property type="term" value="F:chloride channel activity"/>
    <property type="evidence" value="ECO:0007669"/>
    <property type="project" value="TreeGrafter"/>
</dbReference>
<dbReference type="GO" id="GO:0005739">
    <property type="term" value="C:mitochondrion"/>
    <property type="evidence" value="ECO:0007669"/>
    <property type="project" value="UniProtKB-SubCell"/>
</dbReference>
<dbReference type="SMART" id="SM00054">
    <property type="entry name" value="EFh"/>
    <property type="match status" value="2"/>
</dbReference>
<evidence type="ECO:0000256" key="5">
    <source>
        <dbReference type="ARBA" id="ARBA00022837"/>
    </source>
</evidence>
<dbReference type="InterPro" id="IPR005135">
    <property type="entry name" value="Endo/exonuclease/phosphatase"/>
</dbReference>
<feature type="transmembrane region" description="Helical" evidence="10">
    <location>
        <begin position="1322"/>
        <end position="1341"/>
    </location>
</feature>
<feature type="domain" description="EF-hand" evidence="11">
    <location>
        <begin position="18"/>
        <end position="53"/>
    </location>
</feature>
<dbReference type="Pfam" id="PF10436">
    <property type="entry name" value="BCDHK_Adom3"/>
    <property type="match status" value="1"/>
</dbReference>
<evidence type="ECO:0000256" key="7">
    <source>
        <dbReference type="ARBA" id="ARBA00023128"/>
    </source>
</evidence>
<protein>
    <submittedName>
        <fullName evidence="14">[Pyruvate dehydrogenase (Acetyl-transferring)] kinase, mitochondrial (AtPDHK) (Pyruvate dehydrogenase kinase)</fullName>
    </submittedName>
</protein>
<dbReference type="EMBL" id="CAMXCT010000315">
    <property type="protein sequence ID" value="CAI3977029.1"/>
    <property type="molecule type" value="Genomic_DNA"/>
</dbReference>
<evidence type="ECO:0000256" key="3">
    <source>
        <dbReference type="ARBA" id="ARBA00006155"/>
    </source>
</evidence>
<dbReference type="InterPro" id="IPR036691">
    <property type="entry name" value="Endo/exonu/phosph_ase_sf"/>
</dbReference>
<feature type="region of interest" description="Disordered" evidence="9">
    <location>
        <begin position="1098"/>
        <end position="1120"/>
    </location>
</feature>
<gene>
    <name evidence="12" type="ORF">C1SCF055_LOCUS5208</name>
</gene>
<dbReference type="Pfam" id="PF04547">
    <property type="entry name" value="Anoctamin"/>
    <property type="match status" value="2"/>
</dbReference>
<dbReference type="InterPro" id="IPR007632">
    <property type="entry name" value="Anoctamin"/>
</dbReference>
<dbReference type="EMBL" id="CAMXCT030000315">
    <property type="protein sequence ID" value="CAL4764341.1"/>
    <property type="molecule type" value="Genomic_DNA"/>
</dbReference>
<dbReference type="GO" id="GO:0016020">
    <property type="term" value="C:membrane"/>
    <property type="evidence" value="ECO:0007669"/>
    <property type="project" value="UniProtKB-SubCell"/>
</dbReference>
<dbReference type="Gene3D" id="1.20.140.20">
    <property type="entry name" value="Alpha-ketoacid/pyruvate dehydrogenase kinase, N-terminal domain"/>
    <property type="match status" value="1"/>
</dbReference>
<feature type="transmembrane region" description="Helical" evidence="10">
    <location>
        <begin position="302"/>
        <end position="325"/>
    </location>
</feature>
<dbReference type="InterPro" id="IPR018247">
    <property type="entry name" value="EF_Hand_1_Ca_BS"/>
</dbReference>
<dbReference type="SUPFAM" id="SSF69012">
    <property type="entry name" value="alpha-ketoacid dehydrogenase kinase, N-terminal domain"/>
    <property type="match status" value="1"/>
</dbReference>
<feature type="compositionally biased region" description="Low complexity" evidence="9">
    <location>
        <begin position="1581"/>
        <end position="1617"/>
    </location>
</feature>
<dbReference type="GO" id="GO:0016301">
    <property type="term" value="F:kinase activity"/>
    <property type="evidence" value="ECO:0007669"/>
    <property type="project" value="UniProtKB-KW"/>
</dbReference>
<name>A0A9P1FHA0_9DINO</name>
<feature type="compositionally biased region" description="Basic and acidic residues" evidence="9">
    <location>
        <begin position="1098"/>
        <end position="1113"/>
    </location>
</feature>
<dbReference type="PROSITE" id="PS00018">
    <property type="entry name" value="EF_HAND_1"/>
    <property type="match status" value="2"/>
</dbReference>
<dbReference type="Pfam" id="PF13499">
    <property type="entry name" value="EF-hand_7"/>
    <property type="match status" value="1"/>
</dbReference>
<feature type="region of interest" description="Disordered" evidence="9">
    <location>
        <begin position="1562"/>
        <end position="1617"/>
    </location>
</feature>
<reference evidence="13" key="2">
    <citation type="submission" date="2024-04" db="EMBL/GenBank/DDBJ databases">
        <authorList>
            <person name="Chen Y."/>
            <person name="Shah S."/>
            <person name="Dougan E. K."/>
            <person name="Thang M."/>
            <person name="Chan C."/>
        </authorList>
    </citation>
    <scope>NUCLEOTIDE SEQUENCE [LARGE SCALE GENOMIC DNA]</scope>
</reference>
<dbReference type="InterPro" id="IPR049452">
    <property type="entry name" value="Anoctamin_TM"/>
</dbReference>
<dbReference type="PANTHER" id="PTHR12308:SF73">
    <property type="entry name" value="ANOCTAMIN"/>
    <property type="match status" value="1"/>
</dbReference>
<sequence>MDAIEEAKADFLEAGADVQHADVMAAFLQWDRNGDGVIDKNELLAVFSGLGLQIGNDELASMFQAADISHDDTIDYSEFLQWVFKSAHWQIRNQFLQTGVSWHGVHKGRNAQIMEDRLTVKRLPGSKEFQGFPEGDAIVVSSGAAREFRFLLVDNDGVFRCGGFEAGFSTMPADELPQDLHQVARELPMCYVSDAKGQFFVDGVAESGATSWKHHLVHSGTVVDLKCKNGAFQVLLDGKMVADWKLVVPDEMDLYPLVPREATSGSHRSVYGTTLEIKLLPPEVGIGETIAADTNSEEDKPMGWGIFFVYMGCGVATLSFLYYFYKARYSFHQTEILIVDAFRRLPLYWPPAPRAGEINSRTDAEGLPEEIKLAFCEWFVVTDLEEAKGVTRDDVLELMHDLGYSDKAQPAKDFLFRGEGHIEEKRRLTCVALQESLTLLCALRADAQKKLSQEPKEGEDPPLVPKSDADALELLRRKFRRSASVLNSAEQLRQATAGVPVKTSAMTKGWAFGPFQKGASAACEALRNRVCHVLVMVKEWLQEADLQIELDGLGAKNIGRSPFLVVTAERKTLELEAERLGYIKCHRALKPHVKDQGYGKVEFERQPEEWVKCYNDYESADFWLPCERIQLLRQRMDGVPAPREKMKSLKMQHSTALAVADRLLPALRIAGLVDCMVPLDEDFGVERRQMWKDPIRNGETWDFSSDGSVSISSSRLEKFMKAEIDYFAQKAPQPVRLDQIIKASTPEEVASLIHDKLPGHFATRIKHLEALPRWADVPEIQDVHKILSKSFRSLRLVERGHDLKEVTEVIADLRRRHKKVVPLLGDAIAQLRHDDLIDESFANKWLDTFLLARISTEMLTLHFMEMQECYLEHRGGDTSVCTGIVDRKCDPVAICQLAVDNVKGLRCDDDLGEYGEVDFIVEDYPCTASQGKIQFSFLPRYLLLLTEELLKNSAYATLLNRGDDPRGLDHFPVTLTVGSNNQQVVIKISDRGGGISEVSAEKLWSYSWSRRLGGFVKPMNQLASFDDPLEGLKQQRLGMGLPLCRLYTKYLGGSLQLMSVPGAGVDTYLVLSRIDPESITPTCESLAARQQLCTITDPRRHPDRTRTMRENPESLKGSFRKGGQRIHWDSMWMIRTSPDRIQRYFGAEVALYFAWLNHFTLWLLAPAVVGLLCFLRMRMCGFTVDDDPYLPFYSLFVIFWGVAFLRSWDRHCSEAAWRWNVHGVEYRPDEHRSEFVGELRTSRVTGLPERYYPESKRLSAYVLSVLVTAVMLGISFCVMICSLNLQGYMEESVTSFEQVFYIAPLARLADRGALFDPNQTEYFGLIAFGPVALHVLAIMNLNKFYGFVAEWLTNNENHERLEHHRSSLMAKRFLFEAFDCYISLFYVGFVQQDIRKLPHELLCLYGVDSLRRVFMESILPLVLEQISKRKALSKAAELKRPEGLAEVATCDADGSCDVKRTKRDSGVVLLQGVKKHGKTQGGELQLDEQCAAEGEDPYDPQYSSAAKFPRDCCAGTRRCGPFYQASWGGWSYECRADCSRRTEPDDCGCVPPKGTTVCSAEAGPARDNDVRAPRECRDRTSTTGVTESTTSTESTTTTSTESTTTGPTTSFTGGTGPTPTHLNIMSWNVFFGNSRFNAMSDMLKGHEIDIANLQETNNKLNDIAEASGYTSINTWRQKHDWCGYNFHNSDWGHAWSKELTVPGNRGVCGAMIFKGNAKLCVWGLHPIQQGNNVKFAKESVRIAAEEMKVCSETYNAPSIFLGDFNTLDWRGVRRELNERTGWEWDLAAKHDIDFIFIQPPGLARTGPLKVGEVESSEIVGDGSCWPGFPPHNGISRECGYADHSLLYTTQTNLPLSGGRNPILRRKMTAKGLAGSEQAHFLEALEVLDQPHYEQFDDFLEMVIEFGYVTLFASAFPLAAAMSVVSNLVELKSDTFKLTRVYQRPMSRRMNSIGIWRQVLHFIAAISIVTNVMIFVMSEQLASWVPSLYREASLEDVQQGRR</sequence>
<proteinExistence type="inferred from homology"/>
<dbReference type="InterPro" id="IPR018955">
    <property type="entry name" value="BCDHK/PDK_N"/>
</dbReference>
<dbReference type="PANTHER" id="PTHR12308">
    <property type="entry name" value="ANOCTAMIN"/>
    <property type="match status" value="1"/>
</dbReference>
<feature type="transmembrane region" description="Helical" evidence="10">
    <location>
        <begin position="1958"/>
        <end position="1977"/>
    </location>
</feature>
<comment type="subcellular location">
    <subcellularLocation>
        <location evidence="1">Membrane</location>
        <topology evidence="1">Multi-pass membrane protein</topology>
    </subcellularLocation>
    <subcellularLocation>
        <location evidence="2">Mitochondrion</location>
    </subcellularLocation>
</comment>
<evidence type="ECO:0000256" key="8">
    <source>
        <dbReference type="ARBA" id="ARBA00023136"/>
    </source>
</evidence>
<evidence type="ECO:0000256" key="2">
    <source>
        <dbReference type="ARBA" id="ARBA00004173"/>
    </source>
</evidence>
<keyword evidence="8 10" id="KW-0472">Membrane</keyword>
<feature type="transmembrane region" description="Helical" evidence="10">
    <location>
        <begin position="1189"/>
        <end position="1208"/>
    </location>
</feature>
<evidence type="ECO:0000256" key="10">
    <source>
        <dbReference type="SAM" id="Phobius"/>
    </source>
</evidence>
<dbReference type="GO" id="GO:0005509">
    <property type="term" value="F:calcium ion binding"/>
    <property type="evidence" value="ECO:0007669"/>
    <property type="project" value="InterPro"/>
</dbReference>
<keyword evidence="5" id="KW-0106">Calcium</keyword>
<evidence type="ECO:0000256" key="9">
    <source>
        <dbReference type="SAM" id="MobiDB-lite"/>
    </source>
</evidence>
<keyword evidence="14" id="KW-0808">Transferase</keyword>
<keyword evidence="6 10" id="KW-1133">Transmembrane helix</keyword>
<dbReference type="Pfam" id="PF03372">
    <property type="entry name" value="Exo_endo_phos"/>
    <property type="match status" value="1"/>
</dbReference>
<comment type="similarity">
    <text evidence="3">Belongs to the PDK/BCKDK protein kinase family.</text>
</comment>
<dbReference type="Gene3D" id="3.30.565.10">
    <property type="entry name" value="Histidine kinase-like ATPase, C-terminal domain"/>
    <property type="match status" value="1"/>
</dbReference>
<feature type="domain" description="EF-hand" evidence="11">
    <location>
        <begin position="54"/>
        <end position="89"/>
    </location>
</feature>
<dbReference type="Gene3D" id="1.10.238.10">
    <property type="entry name" value="EF-hand"/>
    <property type="match status" value="1"/>
</dbReference>
<dbReference type="InterPro" id="IPR002048">
    <property type="entry name" value="EF_hand_dom"/>
</dbReference>
<evidence type="ECO:0000259" key="11">
    <source>
        <dbReference type="PROSITE" id="PS50222"/>
    </source>
</evidence>
<dbReference type="InterPro" id="IPR036784">
    <property type="entry name" value="AK/P_DHK_N_sf"/>
</dbReference>
<keyword evidence="4 10" id="KW-0812">Transmembrane</keyword>
<evidence type="ECO:0000256" key="1">
    <source>
        <dbReference type="ARBA" id="ARBA00004141"/>
    </source>
</evidence>
<comment type="caution">
    <text evidence="12">The sequence shown here is derived from an EMBL/GenBank/DDBJ whole genome shotgun (WGS) entry which is preliminary data.</text>
</comment>
<dbReference type="SUPFAM" id="SSF47473">
    <property type="entry name" value="EF-hand"/>
    <property type="match status" value="1"/>
</dbReference>
<accession>A0A9P1FHA0</accession>
<dbReference type="InterPro" id="IPR036890">
    <property type="entry name" value="HATPase_C_sf"/>
</dbReference>
<keyword evidence="15" id="KW-1185">Reference proteome</keyword>
<feature type="compositionally biased region" description="Basic and acidic residues" evidence="9">
    <location>
        <begin position="1564"/>
        <end position="1580"/>
    </location>
</feature>
<keyword evidence="7" id="KW-0496">Mitochondrion</keyword>
<keyword evidence="14" id="KW-0418">Kinase</keyword>